<dbReference type="InterPro" id="IPR051421">
    <property type="entry name" value="RNA_Proc_DNA_Dmg_Regulator"/>
</dbReference>
<gene>
    <name evidence="12" type="ORF">LOD99_5080</name>
</gene>
<dbReference type="Pfam" id="PF13297">
    <property type="entry name" value="SDE2_2C"/>
    <property type="match status" value="1"/>
</dbReference>
<feature type="compositionally biased region" description="Pro residues" evidence="9">
    <location>
        <begin position="280"/>
        <end position="304"/>
    </location>
</feature>
<accession>A0AAV7JRR5</accession>
<dbReference type="GO" id="GO:0006397">
    <property type="term" value="P:mRNA processing"/>
    <property type="evidence" value="ECO:0007669"/>
    <property type="project" value="UniProtKB-KW"/>
</dbReference>
<keyword evidence="13" id="KW-1185">Reference proteome</keyword>
<dbReference type="GO" id="GO:0005737">
    <property type="term" value="C:cytoplasm"/>
    <property type="evidence" value="ECO:0007669"/>
    <property type="project" value="UniProtKB-SubCell"/>
</dbReference>
<protein>
    <submittedName>
        <fullName evidence="12">Protein SDE2-like</fullName>
    </submittedName>
</protein>
<dbReference type="Pfam" id="PF22782">
    <property type="entry name" value="SDE2"/>
    <property type="match status" value="1"/>
</dbReference>
<feature type="region of interest" description="Disordered" evidence="9">
    <location>
        <begin position="278"/>
        <end position="353"/>
    </location>
</feature>
<sequence length="455" mass="50735">MQVIIEGLSVPIKLDHSPLLPYFSLKSVVKTTHQLDLDEFSVYLSGRLLSDESMILDLDRPHAEHLVLRVQSRVLGGKGGFGSQLKAIGAQIHKTTSREACRDLSGRRVRDINAEKRYQQLAREEKRRIEERKLQQVKRREKRWAQRTTRPKLEDPLYYQSLEKNENRVTAALKHAQQMNGKRVSNNQGATSTKRIVFRGMGDLTDSESDSETGVSCNKPPVSSVSIHTDLPLCTADNISEHIQPVPTSSYSVTVLPNDGPIICNEVISSFQTEAIPIETPLPDPIDPNTPLPDPIDPNTPLPDPIDLNTPLPDPIDPNTPLPDPIDLNTPLPDPIDLNTPLPDPMDPNTPLPDPIDLNTPLPDPIDLNTPLPDPIDLNTPLPDPIDLNSISRKQELEKCSLEILKITLLSFGLKCGGTLQERVDRLYTYKVTPRDQLHPSIFAGKGKSRKLDKR</sequence>
<dbReference type="Proteomes" id="UP001165289">
    <property type="component" value="Unassembled WGS sequence"/>
</dbReference>
<comment type="similarity">
    <text evidence="3">Belongs to the SDE2 family.</text>
</comment>
<evidence type="ECO:0000256" key="9">
    <source>
        <dbReference type="SAM" id="MobiDB-lite"/>
    </source>
</evidence>
<organism evidence="12 13">
    <name type="scientific">Oopsacas minuta</name>
    <dbReference type="NCBI Taxonomy" id="111878"/>
    <lineage>
        <taxon>Eukaryota</taxon>
        <taxon>Metazoa</taxon>
        <taxon>Porifera</taxon>
        <taxon>Hexactinellida</taxon>
        <taxon>Hexasterophora</taxon>
        <taxon>Lyssacinosida</taxon>
        <taxon>Leucopsacidae</taxon>
        <taxon>Oopsacas</taxon>
    </lineage>
</organism>
<keyword evidence="6" id="KW-0508">mRNA splicing</keyword>
<evidence type="ECO:0000313" key="13">
    <source>
        <dbReference type="Proteomes" id="UP001165289"/>
    </source>
</evidence>
<dbReference type="GO" id="GO:0005634">
    <property type="term" value="C:nucleus"/>
    <property type="evidence" value="ECO:0007669"/>
    <property type="project" value="UniProtKB-SubCell"/>
</dbReference>
<evidence type="ECO:0000313" key="12">
    <source>
        <dbReference type="EMBL" id="KAI6651472.1"/>
    </source>
</evidence>
<proteinExistence type="inferred from homology"/>
<reference evidence="12 13" key="1">
    <citation type="journal article" date="2023" name="BMC Biol.">
        <title>The compact genome of the sponge Oopsacas minuta (Hexactinellida) is lacking key metazoan core genes.</title>
        <authorList>
            <person name="Santini S."/>
            <person name="Schenkelaars Q."/>
            <person name="Jourda C."/>
            <person name="Duchesne M."/>
            <person name="Belahbib H."/>
            <person name="Rocher C."/>
            <person name="Selva M."/>
            <person name="Riesgo A."/>
            <person name="Vervoort M."/>
            <person name="Leys S.P."/>
            <person name="Kodjabachian L."/>
            <person name="Le Bivic A."/>
            <person name="Borchiellini C."/>
            <person name="Claverie J.M."/>
            <person name="Renard E."/>
        </authorList>
    </citation>
    <scope>NUCLEOTIDE SEQUENCE [LARGE SCALE GENOMIC DNA]</scope>
    <source>
        <strain evidence="12">SPO-2</strain>
    </source>
</reference>
<evidence type="ECO:0000256" key="4">
    <source>
        <dbReference type="ARBA" id="ARBA00022490"/>
    </source>
</evidence>
<name>A0AAV7JRR5_9METZ</name>
<evidence type="ECO:0000256" key="7">
    <source>
        <dbReference type="ARBA" id="ARBA00023242"/>
    </source>
</evidence>
<keyword evidence="5" id="KW-0507">mRNA processing</keyword>
<keyword evidence="8" id="KW-0131">Cell cycle</keyword>
<evidence type="ECO:0000256" key="8">
    <source>
        <dbReference type="ARBA" id="ARBA00023306"/>
    </source>
</evidence>
<evidence type="ECO:0000256" key="5">
    <source>
        <dbReference type="ARBA" id="ARBA00022664"/>
    </source>
</evidence>
<evidence type="ECO:0000259" key="10">
    <source>
        <dbReference type="Pfam" id="PF13297"/>
    </source>
</evidence>
<evidence type="ECO:0000256" key="2">
    <source>
        <dbReference type="ARBA" id="ARBA00004496"/>
    </source>
</evidence>
<keyword evidence="4" id="KW-0963">Cytoplasm</keyword>
<dbReference type="AlphaFoldDB" id="A0AAV7JRR5"/>
<evidence type="ECO:0000256" key="3">
    <source>
        <dbReference type="ARBA" id="ARBA00008726"/>
    </source>
</evidence>
<feature type="compositionally biased region" description="Pro residues" evidence="9">
    <location>
        <begin position="312"/>
        <end position="324"/>
    </location>
</feature>
<comment type="caution">
    <text evidence="12">The sequence shown here is derived from an EMBL/GenBank/DDBJ whole genome shotgun (WGS) entry which is preliminary data.</text>
</comment>
<feature type="compositionally biased region" description="Pro residues" evidence="9">
    <location>
        <begin position="342"/>
        <end position="353"/>
    </location>
</feature>
<comment type="subcellular location">
    <subcellularLocation>
        <location evidence="2">Cytoplasm</location>
    </subcellularLocation>
    <subcellularLocation>
        <location evidence="1">Nucleus</location>
    </subcellularLocation>
</comment>
<dbReference type="EMBL" id="JAKMXF010000303">
    <property type="protein sequence ID" value="KAI6651472.1"/>
    <property type="molecule type" value="Genomic_DNA"/>
</dbReference>
<dbReference type="PANTHER" id="PTHR12786">
    <property type="entry name" value="SPLICING FACTOR SF3A-RELATED"/>
    <property type="match status" value="1"/>
</dbReference>
<dbReference type="InterPro" id="IPR025086">
    <property type="entry name" value="SDE2/SF3A3_SAP"/>
</dbReference>
<dbReference type="GO" id="GO:0008380">
    <property type="term" value="P:RNA splicing"/>
    <property type="evidence" value="ECO:0007669"/>
    <property type="project" value="UniProtKB-KW"/>
</dbReference>
<feature type="domain" description="SDE2-like" evidence="11">
    <location>
        <begin position="76"/>
        <end position="174"/>
    </location>
</feature>
<keyword evidence="7" id="KW-0539">Nucleus</keyword>
<evidence type="ECO:0000259" key="11">
    <source>
        <dbReference type="Pfam" id="PF22782"/>
    </source>
</evidence>
<evidence type="ECO:0000256" key="6">
    <source>
        <dbReference type="ARBA" id="ARBA00023187"/>
    </source>
</evidence>
<evidence type="ECO:0000256" key="1">
    <source>
        <dbReference type="ARBA" id="ARBA00004123"/>
    </source>
</evidence>
<dbReference type="PANTHER" id="PTHR12786:SF1">
    <property type="entry name" value="SPLICING REGULATOR SDE2"/>
    <property type="match status" value="1"/>
</dbReference>
<dbReference type="InterPro" id="IPR053822">
    <property type="entry name" value="SDE2-like_dom"/>
</dbReference>
<feature type="domain" description="SDE2/SF3A3 SAP" evidence="10">
    <location>
        <begin position="384"/>
        <end position="444"/>
    </location>
</feature>